<comment type="caution">
    <text evidence="1">The sequence shown here is derived from an EMBL/GenBank/DDBJ whole genome shotgun (WGS) entry which is preliminary data.</text>
</comment>
<sequence>MKAQGCDSCSEQPSLSICSFFFFQPLPISLLPPLHAMLTIRTLCGTSSLQTGTDDFNMKTPHYTSTPSAHVNRCQ</sequence>
<keyword evidence="2" id="KW-1185">Reference proteome</keyword>
<gene>
    <name evidence="1" type="ORF">XENOCAPTIV_023004</name>
</gene>
<dbReference type="Proteomes" id="UP001434883">
    <property type="component" value="Unassembled WGS sequence"/>
</dbReference>
<accession>A0ABV0R1S6</accession>
<reference evidence="1 2" key="1">
    <citation type="submission" date="2021-06" db="EMBL/GenBank/DDBJ databases">
        <authorList>
            <person name="Palmer J.M."/>
        </authorList>
    </citation>
    <scope>NUCLEOTIDE SEQUENCE [LARGE SCALE GENOMIC DNA]</scope>
    <source>
        <strain evidence="1 2">XC_2019</strain>
        <tissue evidence="1">Muscle</tissue>
    </source>
</reference>
<dbReference type="EMBL" id="JAHRIN010030402">
    <property type="protein sequence ID" value="MEQ2202045.1"/>
    <property type="molecule type" value="Genomic_DNA"/>
</dbReference>
<name>A0ABV0R1S6_9TELE</name>
<organism evidence="1 2">
    <name type="scientific">Xenoophorus captivus</name>
    <dbReference type="NCBI Taxonomy" id="1517983"/>
    <lineage>
        <taxon>Eukaryota</taxon>
        <taxon>Metazoa</taxon>
        <taxon>Chordata</taxon>
        <taxon>Craniata</taxon>
        <taxon>Vertebrata</taxon>
        <taxon>Euteleostomi</taxon>
        <taxon>Actinopterygii</taxon>
        <taxon>Neopterygii</taxon>
        <taxon>Teleostei</taxon>
        <taxon>Neoteleostei</taxon>
        <taxon>Acanthomorphata</taxon>
        <taxon>Ovalentaria</taxon>
        <taxon>Atherinomorphae</taxon>
        <taxon>Cyprinodontiformes</taxon>
        <taxon>Goodeidae</taxon>
        <taxon>Xenoophorus</taxon>
    </lineage>
</organism>
<protein>
    <submittedName>
        <fullName evidence="1">Uncharacterized protein</fullName>
    </submittedName>
</protein>
<evidence type="ECO:0000313" key="2">
    <source>
        <dbReference type="Proteomes" id="UP001434883"/>
    </source>
</evidence>
<proteinExistence type="predicted"/>
<evidence type="ECO:0000313" key="1">
    <source>
        <dbReference type="EMBL" id="MEQ2202045.1"/>
    </source>
</evidence>